<evidence type="ECO:0000313" key="3">
    <source>
        <dbReference type="EMBL" id="MCK8784883.1"/>
    </source>
</evidence>
<dbReference type="PIRSF" id="PIRSF017082">
    <property type="entry name" value="YflP"/>
    <property type="match status" value="1"/>
</dbReference>
<comment type="caution">
    <text evidence="3">The sequence shown here is derived from an EMBL/GenBank/DDBJ whole genome shotgun (WGS) entry which is preliminary data.</text>
</comment>
<dbReference type="Gene3D" id="3.40.190.10">
    <property type="entry name" value="Periplasmic binding protein-like II"/>
    <property type="match status" value="1"/>
</dbReference>
<dbReference type="Pfam" id="PF03401">
    <property type="entry name" value="TctC"/>
    <property type="match status" value="1"/>
</dbReference>
<dbReference type="RefSeq" id="WP_248667009.1">
    <property type="nucleotide sequence ID" value="NZ_JALPRX010000041.1"/>
</dbReference>
<dbReference type="CDD" id="cd13578">
    <property type="entry name" value="PBP2_Bug27"/>
    <property type="match status" value="1"/>
</dbReference>
<sequence length="337" mass="34941">MIRRRSLLALPPLLAAPRPGLAQAGGVPAGGAPPEAQGAYPDHPVAMLVGFAPGGGTDITARLVAPLLSEAFGQAVAVDNRPGGTGTIAATMLSRARPDGYTMMMGTVGSNTVLPMLLNPPPFDPLRDITNVVLAAWVPQVVTVPASSPARSFGEFVALLKARPGQLNYGSSGVASSQHMATVALLRATGTSMVHVPYRGSGQAVSDLIAGAIDLNIDTLPTVLPYIRQGVLRGLAVTTPRRVDWLPDLPTVAESGVPGYEAAVRYMVMGPAGLPQPIVARWVTAVNRALEAPGVRERMFTAGLGVGGGSAAEADAIVRSEAERYGRIVREANIRIE</sequence>
<dbReference type="Gene3D" id="3.40.190.150">
    <property type="entry name" value="Bordetella uptake gene, domain 1"/>
    <property type="match status" value="1"/>
</dbReference>
<keyword evidence="4" id="KW-1185">Reference proteome</keyword>
<dbReference type="AlphaFoldDB" id="A0A9X1Y804"/>
<organism evidence="3 4">
    <name type="scientific">Roseomonas acroporae</name>
    <dbReference type="NCBI Taxonomy" id="2937791"/>
    <lineage>
        <taxon>Bacteria</taxon>
        <taxon>Pseudomonadati</taxon>
        <taxon>Pseudomonadota</taxon>
        <taxon>Alphaproteobacteria</taxon>
        <taxon>Acetobacterales</taxon>
        <taxon>Roseomonadaceae</taxon>
        <taxon>Roseomonas</taxon>
    </lineage>
</organism>
<dbReference type="InterPro" id="IPR042100">
    <property type="entry name" value="Bug_dom1"/>
</dbReference>
<proteinExistence type="inferred from homology"/>
<gene>
    <name evidence="3" type="ORF">M0638_10870</name>
</gene>
<dbReference type="PANTHER" id="PTHR42928:SF5">
    <property type="entry name" value="BLR1237 PROTEIN"/>
    <property type="match status" value="1"/>
</dbReference>
<evidence type="ECO:0000256" key="2">
    <source>
        <dbReference type="SAM" id="SignalP"/>
    </source>
</evidence>
<comment type="similarity">
    <text evidence="1">Belongs to the UPF0065 (bug) family.</text>
</comment>
<dbReference type="Proteomes" id="UP001139516">
    <property type="component" value="Unassembled WGS sequence"/>
</dbReference>
<evidence type="ECO:0000313" key="4">
    <source>
        <dbReference type="Proteomes" id="UP001139516"/>
    </source>
</evidence>
<protein>
    <submittedName>
        <fullName evidence="3">Tripartite tricarboxylate transporter substrate binding protein</fullName>
    </submittedName>
</protein>
<feature type="signal peptide" evidence="2">
    <location>
        <begin position="1"/>
        <end position="24"/>
    </location>
</feature>
<dbReference type="EMBL" id="JALPRX010000041">
    <property type="protein sequence ID" value="MCK8784883.1"/>
    <property type="molecule type" value="Genomic_DNA"/>
</dbReference>
<dbReference type="InterPro" id="IPR005064">
    <property type="entry name" value="BUG"/>
</dbReference>
<evidence type="ECO:0000256" key="1">
    <source>
        <dbReference type="ARBA" id="ARBA00006987"/>
    </source>
</evidence>
<dbReference type="PANTHER" id="PTHR42928">
    <property type="entry name" value="TRICARBOXYLATE-BINDING PROTEIN"/>
    <property type="match status" value="1"/>
</dbReference>
<feature type="chain" id="PRO_5040750635" evidence="2">
    <location>
        <begin position="25"/>
        <end position="337"/>
    </location>
</feature>
<name>A0A9X1Y804_9PROT</name>
<accession>A0A9X1Y804</accession>
<keyword evidence="2" id="KW-0732">Signal</keyword>
<reference evidence="3" key="1">
    <citation type="submission" date="2022-04" db="EMBL/GenBank/DDBJ databases">
        <title>Roseomonas acroporae sp. nov., isolated from coral Acropora digitifera.</title>
        <authorList>
            <person name="Sun H."/>
        </authorList>
    </citation>
    <scope>NUCLEOTIDE SEQUENCE</scope>
    <source>
        <strain evidence="3">NAR14</strain>
    </source>
</reference>
<dbReference type="SUPFAM" id="SSF53850">
    <property type="entry name" value="Periplasmic binding protein-like II"/>
    <property type="match status" value="1"/>
</dbReference>